<evidence type="ECO:0000313" key="2">
    <source>
        <dbReference type="Proteomes" id="UP000238916"/>
    </source>
</evidence>
<dbReference type="Proteomes" id="UP000238916">
    <property type="component" value="Unassembled WGS sequence"/>
</dbReference>
<protein>
    <submittedName>
        <fullName evidence="1">Uncharacterized protein</fullName>
    </submittedName>
</protein>
<name>A0A2U3LRC8_9FIRM</name>
<gene>
    <name evidence="1" type="ORF">SBF1_760003</name>
</gene>
<accession>A0A2U3LRC8</accession>
<proteinExistence type="predicted"/>
<reference evidence="2" key="1">
    <citation type="submission" date="2018-02" db="EMBL/GenBank/DDBJ databases">
        <authorList>
            <person name="Hausmann B."/>
        </authorList>
    </citation>
    <scope>NUCLEOTIDE SEQUENCE [LARGE SCALE GENOMIC DNA]</scope>
    <source>
        <strain evidence="2">Peat soil MAG SbF1</strain>
    </source>
</reference>
<dbReference type="AlphaFoldDB" id="A0A2U3LRC8"/>
<organism evidence="1 2">
    <name type="scientific">Candidatus Desulfosporosinus infrequens</name>
    <dbReference type="NCBI Taxonomy" id="2043169"/>
    <lineage>
        <taxon>Bacteria</taxon>
        <taxon>Bacillati</taxon>
        <taxon>Bacillota</taxon>
        <taxon>Clostridia</taxon>
        <taxon>Eubacteriales</taxon>
        <taxon>Desulfitobacteriaceae</taxon>
        <taxon>Desulfosporosinus</taxon>
    </lineage>
</organism>
<dbReference type="EMBL" id="OMOF01000734">
    <property type="protein sequence ID" value="SPF54485.1"/>
    <property type="molecule type" value="Genomic_DNA"/>
</dbReference>
<sequence>MLLKVCLKKLSFFAKKLSYKKKRKELLNEHERRKKDSVCDHRVWADCPQTCRVYCCAS</sequence>
<evidence type="ECO:0000313" key="1">
    <source>
        <dbReference type="EMBL" id="SPF54485.1"/>
    </source>
</evidence>